<gene>
    <name evidence="1" type="ORF">Ari01nite_45890</name>
</gene>
<evidence type="ECO:0000313" key="1">
    <source>
        <dbReference type="EMBL" id="GIE97124.1"/>
    </source>
</evidence>
<reference evidence="1" key="1">
    <citation type="submission" date="2021-01" db="EMBL/GenBank/DDBJ databases">
        <title>Whole genome shotgun sequence of Actinoplanes rishiriensis NBRC 108556.</title>
        <authorList>
            <person name="Komaki H."/>
            <person name="Tamura T."/>
        </authorList>
    </citation>
    <scope>NUCLEOTIDE SEQUENCE</scope>
    <source>
        <strain evidence="1">NBRC 108556</strain>
    </source>
</reference>
<protein>
    <submittedName>
        <fullName evidence="1">Uncharacterized protein</fullName>
    </submittedName>
</protein>
<keyword evidence="2" id="KW-1185">Reference proteome</keyword>
<proteinExistence type="predicted"/>
<dbReference type="EMBL" id="BOMV01000055">
    <property type="protein sequence ID" value="GIE97124.1"/>
    <property type="molecule type" value="Genomic_DNA"/>
</dbReference>
<sequence length="215" mass="22548">MYWRRLAGVGVAAAVVFGVVAALPAEVGTPPVQARAVQFTESGGFLEIRIKDPAADPERYRREIAERGLDITLKLAPAPAEQVGRVIFTEESVPGVRALETPGHCTANGNCSVGIRVPLTYRGTAVIVFGRQAGPGEEVEGGDTGLARRMIGKTVGEVRAGGKSLAYRSVPGAADLPAAAVPDDWFVLDAATGTGGLLIIWVSADRDYTAPPRTR</sequence>
<organism evidence="1 2">
    <name type="scientific">Paractinoplanes rishiriensis</name>
    <dbReference type="NCBI Taxonomy" id="1050105"/>
    <lineage>
        <taxon>Bacteria</taxon>
        <taxon>Bacillati</taxon>
        <taxon>Actinomycetota</taxon>
        <taxon>Actinomycetes</taxon>
        <taxon>Micromonosporales</taxon>
        <taxon>Micromonosporaceae</taxon>
        <taxon>Paractinoplanes</taxon>
    </lineage>
</organism>
<dbReference type="RefSeq" id="WP_203783749.1">
    <property type="nucleotide sequence ID" value="NZ_BOMV01000055.1"/>
</dbReference>
<dbReference type="AlphaFoldDB" id="A0A919K0G7"/>
<comment type="caution">
    <text evidence="1">The sequence shown here is derived from an EMBL/GenBank/DDBJ whole genome shotgun (WGS) entry which is preliminary data.</text>
</comment>
<evidence type="ECO:0000313" key="2">
    <source>
        <dbReference type="Proteomes" id="UP000636960"/>
    </source>
</evidence>
<accession>A0A919K0G7</accession>
<name>A0A919K0G7_9ACTN</name>
<dbReference type="Proteomes" id="UP000636960">
    <property type="component" value="Unassembled WGS sequence"/>
</dbReference>